<accession>A0A9Q4C4U6</accession>
<evidence type="ECO:0000256" key="4">
    <source>
        <dbReference type="ARBA" id="ARBA00022692"/>
    </source>
</evidence>
<gene>
    <name evidence="9" type="primary">secD</name>
    <name evidence="11" type="ORF">EGH25_08985</name>
</gene>
<protein>
    <recommendedName>
        <fullName evidence="9">Protein-export membrane protein SecD</fullName>
    </recommendedName>
</protein>
<keyword evidence="5 9" id="KW-0653">Protein transport</keyword>
<reference evidence="11" key="1">
    <citation type="submission" date="2022-09" db="EMBL/GenBank/DDBJ databases">
        <title>Haloadaptaus new haloarchaeum isolated from saline soil.</title>
        <authorList>
            <person name="Duran-Viseras A."/>
            <person name="Sanchez-Porro C."/>
            <person name="Ventosa A."/>
        </authorList>
    </citation>
    <scope>NUCLEOTIDE SEQUENCE</scope>
    <source>
        <strain evidence="11">F3-133</strain>
    </source>
</reference>
<dbReference type="GO" id="GO:0005886">
    <property type="term" value="C:plasma membrane"/>
    <property type="evidence" value="ECO:0007669"/>
    <property type="project" value="UniProtKB-SubCell"/>
</dbReference>
<dbReference type="InterPro" id="IPR022813">
    <property type="entry name" value="SecD/SecF_arch_bac"/>
</dbReference>
<proteinExistence type="inferred from homology"/>
<evidence type="ECO:0000256" key="7">
    <source>
        <dbReference type="ARBA" id="ARBA00023010"/>
    </source>
</evidence>
<keyword evidence="3 9" id="KW-1003">Cell membrane</keyword>
<feature type="domain" description="Protein export membrane protein SecD/SecF C-terminal" evidence="10">
    <location>
        <begin position="326"/>
        <end position="485"/>
    </location>
</feature>
<keyword evidence="8 9" id="KW-0472">Membrane</keyword>
<keyword evidence="6 9" id="KW-1133">Transmembrane helix</keyword>
<comment type="similarity">
    <text evidence="9">Belongs to the SecD/SecF family. SecD subfamily.</text>
</comment>
<sequence>MNYRRLAKDWRIWLLLVVLVFALVGLAPLGGAEGLTALSFGLELEGGTLVQISPVGTTVDATGFGADNVTAVEQNVAENVEVPVRVSRGGGIGAQQATDTAQVEFRGNVSEDGAVSAVEEAGYTSEGVTDGVTTSTLNDLSDSIQLRLEDRLGAGAGLSVSVQSNLLTGEDFIVVEVPGERSQDGRVVEIIRTQGEFDIRVVTNASNDTQEQVVTGDSINRGSVSQPLQDQGNEELYTVQFELDEDGSVAFGEAMRDSGATQNPEAHPPVMYFNNEEVFRGPLNPSLAGSIEEGTWGGGGLSVTGLNNSEAQIISVALRSGALATPVEVVSSTTISARQGDRFKQYSLLIAFLSVFGVGATIYFRYRDLRIAIPTVVTGVAEVVALLGFSAVFNFNVDLAYVAGLIAVIGTGVDDLIIIADEVQESGGVESADVYRKRLKRALIVIGMAATTTIGAMLPLAYLGLGRISGFAIVTIVGVLIGVLVTRPAYGSVLRELITDRGD</sequence>
<dbReference type="RefSeq" id="WP_266087779.1">
    <property type="nucleotide sequence ID" value="NZ_RKLV01000008.1"/>
</dbReference>
<feature type="transmembrane region" description="Helical" evidence="9">
    <location>
        <begin position="468"/>
        <end position="486"/>
    </location>
</feature>
<keyword evidence="12" id="KW-1185">Reference proteome</keyword>
<evidence type="ECO:0000256" key="6">
    <source>
        <dbReference type="ARBA" id="ARBA00022989"/>
    </source>
</evidence>
<dbReference type="Gene3D" id="1.20.1640.10">
    <property type="entry name" value="Multidrug efflux transporter AcrB transmembrane domain"/>
    <property type="match status" value="1"/>
</dbReference>
<feature type="transmembrane region" description="Helical" evidence="9">
    <location>
        <begin position="441"/>
        <end position="462"/>
    </location>
</feature>
<dbReference type="InterPro" id="IPR024912">
    <property type="entry name" value="SecD_arc"/>
</dbReference>
<name>A0A9Q4C4U6_9EURY</name>
<dbReference type="Pfam" id="PF02355">
    <property type="entry name" value="SecD_SecF_C"/>
    <property type="match status" value="1"/>
</dbReference>
<comment type="function">
    <text evidence="9">Involved in protein export.</text>
</comment>
<dbReference type="SUPFAM" id="SSF82866">
    <property type="entry name" value="Multidrug efflux transporter AcrB transmembrane domain"/>
    <property type="match status" value="1"/>
</dbReference>
<dbReference type="Proteomes" id="UP001149411">
    <property type="component" value="Unassembled WGS sequence"/>
</dbReference>
<keyword evidence="2 9" id="KW-0813">Transport</keyword>
<dbReference type="AlphaFoldDB" id="A0A9Q4C4U6"/>
<organism evidence="11 12">
    <name type="scientific">Halorutilus salinus</name>
    <dbReference type="NCBI Taxonomy" id="2487751"/>
    <lineage>
        <taxon>Archaea</taxon>
        <taxon>Methanobacteriati</taxon>
        <taxon>Methanobacteriota</taxon>
        <taxon>Stenosarchaea group</taxon>
        <taxon>Halobacteria</taxon>
        <taxon>Halorutilales</taxon>
        <taxon>Halorutilaceae</taxon>
        <taxon>Halorutilus</taxon>
    </lineage>
</organism>
<dbReference type="EMBL" id="RKLV01000008">
    <property type="protein sequence ID" value="MCX2819483.1"/>
    <property type="molecule type" value="Genomic_DNA"/>
</dbReference>
<dbReference type="PANTHER" id="PTHR30081:SF1">
    <property type="entry name" value="PROTEIN TRANSLOCASE SUBUNIT SECD"/>
    <property type="match status" value="1"/>
</dbReference>
<evidence type="ECO:0000313" key="11">
    <source>
        <dbReference type="EMBL" id="MCX2819483.1"/>
    </source>
</evidence>
<dbReference type="PANTHER" id="PTHR30081">
    <property type="entry name" value="PROTEIN-EXPORT MEMBRANE PROTEIN SEC"/>
    <property type="match status" value="1"/>
</dbReference>
<feature type="transmembrane region" description="Helical" evidence="9">
    <location>
        <begin position="371"/>
        <end position="393"/>
    </location>
</feature>
<dbReference type="Gene3D" id="3.30.70.3220">
    <property type="match status" value="1"/>
</dbReference>
<dbReference type="InterPro" id="IPR048634">
    <property type="entry name" value="SecD_SecF_C"/>
</dbReference>
<dbReference type="GO" id="GO:0065002">
    <property type="term" value="P:intracellular protein transmembrane transport"/>
    <property type="evidence" value="ECO:0007669"/>
    <property type="project" value="UniProtKB-UniRule"/>
</dbReference>
<comment type="subcellular location">
    <subcellularLocation>
        <location evidence="1 9">Cell membrane</location>
        <topology evidence="1 9">Multi-pass membrane protein</topology>
    </subcellularLocation>
</comment>
<comment type="caution">
    <text evidence="11">The sequence shown here is derived from an EMBL/GenBank/DDBJ whole genome shotgun (WGS) entry which is preliminary data.</text>
</comment>
<evidence type="ECO:0000313" key="12">
    <source>
        <dbReference type="Proteomes" id="UP001149411"/>
    </source>
</evidence>
<feature type="transmembrane region" description="Helical" evidence="9">
    <location>
        <begin position="399"/>
        <end position="420"/>
    </location>
</feature>
<keyword evidence="4 9" id="KW-0812">Transmembrane</keyword>
<comment type="caution">
    <text evidence="9">Lacks conserved residue(s) required for the propagation of feature annotation.</text>
</comment>
<keyword evidence="7 9" id="KW-0811">Translocation</keyword>
<comment type="subunit">
    <text evidence="9">Part of the protein translocation apparatus. Forms a complex with SecF.</text>
</comment>
<evidence type="ECO:0000256" key="1">
    <source>
        <dbReference type="ARBA" id="ARBA00004651"/>
    </source>
</evidence>
<evidence type="ECO:0000256" key="5">
    <source>
        <dbReference type="ARBA" id="ARBA00022927"/>
    </source>
</evidence>
<feature type="transmembrane region" description="Helical" evidence="9">
    <location>
        <begin position="346"/>
        <end position="364"/>
    </location>
</feature>
<evidence type="ECO:0000256" key="8">
    <source>
        <dbReference type="ARBA" id="ARBA00023136"/>
    </source>
</evidence>
<evidence type="ECO:0000256" key="9">
    <source>
        <dbReference type="HAMAP-Rule" id="MF_01463"/>
    </source>
</evidence>
<evidence type="ECO:0000256" key="3">
    <source>
        <dbReference type="ARBA" id="ARBA00022475"/>
    </source>
</evidence>
<evidence type="ECO:0000259" key="10">
    <source>
        <dbReference type="Pfam" id="PF02355"/>
    </source>
</evidence>
<dbReference type="GO" id="GO:0006605">
    <property type="term" value="P:protein targeting"/>
    <property type="evidence" value="ECO:0007669"/>
    <property type="project" value="UniProtKB-UniRule"/>
</dbReference>
<dbReference type="HAMAP" id="MF_01463_A">
    <property type="entry name" value="SecD_A"/>
    <property type="match status" value="1"/>
</dbReference>
<evidence type="ECO:0000256" key="2">
    <source>
        <dbReference type="ARBA" id="ARBA00022448"/>
    </source>
</evidence>